<dbReference type="Proteomes" id="UP000827284">
    <property type="component" value="Unassembled WGS sequence"/>
</dbReference>
<reference evidence="2" key="1">
    <citation type="submission" date="2021-11" db="EMBL/GenBank/DDBJ databases">
        <authorList>
            <person name="Herlambang A."/>
            <person name="Guo Y."/>
            <person name="Takashima Y."/>
            <person name="Nishizawa T."/>
        </authorList>
    </citation>
    <scope>NUCLEOTIDE SEQUENCE</scope>
    <source>
        <strain evidence="2">E1425</strain>
    </source>
</reference>
<dbReference type="EMBL" id="BQFW01000017">
    <property type="protein sequence ID" value="GJJ79244.1"/>
    <property type="molecule type" value="Genomic_DNA"/>
</dbReference>
<evidence type="ECO:0000313" key="2">
    <source>
        <dbReference type="EMBL" id="GJJ79244.1"/>
    </source>
</evidence>
<gene>
    <name evidence="2" type="ORF">EMPS_11604</name>
</gene>
<feature type="signal peptide" evidence="1">
    <location>
        <begin position="1"/>
        <end position="18"/>
    </location>
</feature>
<keyword evidence="3" id="KW-1185">Reference proteome</keyword>
<proteinExistence type="predicted"/>
<reference evidence="2" key="2">
    <citation type="journal article" date="2022" name="Microbiol. Resour. Announc.">
        <title>Whole-Genome Sequence of Entomortierella parvispora E1425, a Mucoromycotan Fungus Associated with Burkholderiaceae-Related Endosymbiotic Bacteria.</title>
        <authorList>
            <person name="Herlambang A."/>
            <person name="Guo Y."/>
            <person name="Takashima Y."/>
            <person name="Narisawa K."/>
            <person name="Ohta H."/>
            <person name="Nishizawa T."/>
        </authorList>
    </citation>
    <scope>NUCLEOTIDE SEQUENCE</scope>
    <source>
        <strain evidence="2">E1425</strain>
    </source>
</reference>
<protein>
    <submittedName>
        <fullName evidence="2">Uncharacterized protein</fullName>
    </submittedName>
</protein>
<name>A0A9P3HM24_9FUNG</name>
<dbReference type="AlphaFoldDB" id="A0A9P3HM24"/>
<organism evidence="2 3">
    <name type="scientific">Entomortierella parvispora</name>
    <dbReference type="NCBI Taxonomy" id="205924"/>
    <lineage>
        <taxon>Eukaryota</taxon>
        <taxon>Fungi</taxon>
        <taxon>Fungi incertae sedis</taxon>
        <taxon>Mucoromycota</taxon>
        <taxon>Mortierellomycotina</taxon>
        <taxon>Mortierellomycetes</taxon>
        <taxon>Mortierellales</taxon>
        <taxon>Mortierellaceae</taxon>
        <taxon>Entomortierella</taxon>
    </lineage>
</organism>
<dbReference type="OrthoDB" id="2412648at2759"/>
<sequence>MRFSAAVVLASLAAFVTAAPVSKAVQSEYFPFTPEGPCVSACTNSVGKSLFVNYDDLDSYGPNFIQSLSYTFERGSPTTISFMTKAGTCMSTCPQPELDIYTANYPLKLTWYKAHKLDTPPPRP</sequence>
<keyword evidence="1" id="KW-0732">Signal</keyword>
<feature type="chain" id="PRO_5040383255" evidence="1">
    <location>
        <begin position="19"/>
        <end position="124"/>
    </location>
</feature>
<evidence type="ECO:0000256" key="1">
    <source>
        <dbReference type="SAM" id="SignalP"/>
    </source>
</evidence>
<accession>A0A9P3HM24</accession>
<evidence type="ECO:0000313" key="3">
    <source>
        <dbReference type="Proteomes" id="UP000827284"/>
    </source>
</evidence>
<comment type="caution">
    <text evidence="2">The sequence shown here is derived from an EMBL/GenBank/DDBJ whole genome shotgun (WGS) entry which is preliminary data.</text>
</comment>